<feature type="domain" description="Rhamnogalacturonase A/B/Epimerase-like pectate lyase" evidence="1">
    <location>
        <begin position="131"/>
        <end position="261"/>
    </location>
</feature>
<evidence type="ECO:0000259" key="1">
    <source>
        <dbReference type="Pfam" id="PF12708"/>
    </source>
</evidence>
<dbReference type="InterPro" id="IPR006311">
    <property type="entry name" value="TAT_signal"/>
</dbReference>
<name>A0ABS4IVV3_9BACL</name>
<dbReference type="SUPFAM" id="SSF51126">
    <property type="entry name" value="Pectin lyase-like"/>
    <property type="match status" value="1"/>
</dbReference>
<proteinExistence type="predicted"/>
<dbReference type="PROSITE" id="PS51318">
    <property type="entry name" value="TAT"/>
    <property type="match status" value="1"/>
</dbReference>
<gene>
    <name evidence="2" type="ORF">J2Z66_003325</name>
</gene>
<sequence>MKIEENEHKERLMSRRGMLASLGMAGFGLAAGSLLGGANSIAYGHGQSSVTEAVYGDDDDVQPNCCQMTTIAELRAMTIGADVDHMYFVKDKYQEGPFVYDPLDTASLDNTGTILVSASGYRFKRVYSGAVNVHWFGAIGDGITAANQAFQLAINNADWVYVPNGNYVFVNSVELTNDKNIFGESREGTKIIKRNTTQNSYGFDSAFTVKIDAVFITPMSIKNLTIDGDYAANKYQRGNGSIGVHLNNAYHFYFENVLVENFEYGIKGKSVWGGECRSLWILNCFYGFYADPLESGSAGSACTSLYFDGLKIDDCMVAFRVVNLVYSELRGYIQGTSTHANKCPSDHMPIALDLPAAISVNLKFGMEWHDGVALRCSGIIEAEILEFRQDYEYFYRDANRTNIPFEEQAIFSIKGGSSAVTIKNVPLDYTILMGWPDRRPFGDAIFYLQSGAKLKLDGGYFGLNSPAYHIVNPSTSLNNIVSVGQLAAGIPLQNQFNGRSKSFVNDNQRVDTGSVETTGSSIVISLPDASEFSKIDYVHAIIQTPTHGRSCAIHPVSVSGFTIIPYESDGSIMGVGWWIRWIAVRTV</sequence>
<dbReference type="Gene3D" id="2.160.20.10">
    <property type="entry name" value="Single-stranded right-handed beta-helix, Pectin lyase-like"/>
    <property type="match status" value="1"/>
</dbReference>
<dbReference type="InterPro" id="IPR024535">
    <property type="entry name" value="RHGA/B-epi-like_pectate_lyase"/>
</dbReference>
<accession>A0ABS4IVV3</accession>
<dbReference type="Pfam" id="PF12708">
    <property type="entry name" value="Pect-lyase_RHGA_epim"/>
    <property type="match status" value="1"/>
</dbReference>
<dbReference type="RefSeq" id="WP_209972454.1">
    <property type="nucleotide sequence ID" value="NZ_JAGGLB010000010.1"/>
</dbReference>
<keyword evidence="3" id="KW-1185">Reference proteome</keyword>
<dbReference type="InterPro" id="IPR011050">
    <property type="entry name" value="Pectin_lyase_fold/virulence"/>
</dbReference>
<protein>
    <recommendedName>
        <fullName evidence="1">Rhamnogalacturonase A/B/Epimerase-like pectate lyase domain-containing protein</fullName>
    </recommendedName>
</protein>
<dbReference type="InterPro" id="IPR012334">
    <property type="entry name" value="Pectin_lyas_fold"/>
</dbReference>
<evidence type="ECO:0000313" key="2">
    <source>
        <dbReference type="EMBL" id="MBP1991718.1"/>
    </source>
</evidence>
<dbReference type="EMBL" id="JAGGLB010000010">
    <property type="protein sequence ID" value="MBP1991718.1"/>
    <property type="molecule type" value="Genomic_DNA"/>
</dbReference>
<organism evidence="2 3">
    <name type="scientific">Paenibacillus eucommiae</name>
    <dbReference type="NCBI Taxonomy" id="1355755"/>
    <lineage>
        <taxon>Bacteria</taxon>
        <taxon>Bacillati</taxon>
        <taxon>Bacillota</taxon>
        <taxon>Bacilli</taxon>
        <taxon>Bacillales</taxon>
        <taxon>Paenibacillaceae</taxon>
        <taxon>Paenibacillus</taxon>
    </lineage>
</organism>
<comment type="caution">
    <text evidence="2">The sequence shown here is derived from an EMBL/GenBank/DDBJ whole genome shotgun (WGS) entry which is preliminary data.</text>
</comment>
<reference evidence="2 3" key="1">
    <citation type="submission" date="2021-03" db="EMBL/GenBank/DDBJ databases">
        <title>Genomic Encyclopedia of Type Strains, Phase IV (KMG-IV): sequencing the most valuable type-strain genomes for metagenomic binning, comparative biology and taxonomic classification.</title>
        <authorList>
            <person name="Goeker M."/>
        </authorList>
    </citation>
    <scope>NUCLEOTIDE SEQUENCE [LARGE SCALE GENOMIC DNA]</scope>
    <source>
        <strain evidence="2 3">DSM 26048</strain>
    </source>
</reference>
<evidence type="ECO:0000313" key="3">
    <source>
        <dbReference type="Proteomes" id="UP001519287"/>
    </source>
</evidence>
<dbReference type="Proteomes" id="UP001519287">
    <property type="component" value="Unassembled WGS sequence"/>
</dbReference>